<keyword evidence="5 12" id="KW-0560">Oxidoreductase</keyword>
<feature type="binding site" evidence="7">
    <location>
        <position position="87"/>
    </location>
    <ligand>
        <name>FAD</name>
        <dbReference type="ChEBI" id="CHEBI:57692"/>
    </ligand>
</feature>
<dbReference type="GO" id="GO:0008812">
    <property type="term" value="F:choline dehydrogenase activity"/>
    <property type="evidence" value="ECO:0007669"/>
    <property type="project" value="UniProtKB-UniRule"/>
</dbReference>
<dbReference type="Gene3D" id="3.50.50.60">
    <property type="entry name" value="FAD/NAD(P)-binding domain"/>
    <property type="match status" value="1"/>
</dbReference>
<evidence type="ECO:0000256" key="6">
    <source>
        <dbReference type="NCBIfam" id="TIGR01810"/>
    </source>
</evidence>
<dbReference type="eggNOG" id="COG2303">
    <property type="taxonomic scope" value="Bacteria"/>
</dbReference>
<feature type="binding site" evidence="7">
    <location>
        <position position="223"/>
    </location>
    <ligand>
        <name>FAD</name>
        <dbReference type="ChEBI" id="CHEBI:57692"/>
    </ligand>
</feature>
<dbReference type="InterPro" id="IPR007867">
    <property type="entry name" value="GMC_OxRtase_C"/>
</dbReference>
<dbReference type="InterPro" id="IPR011533">
    <property type="entry name" value="BetA"/>
</dbReference>
<evidence type="ECO:0000256" key="7">
    <source>
        <dbReference type="PIRSR" id="PIRSR000137-2"/>
    </source>
</evidence>
<evidence type="ECO:0000256" key="8">
    <source>
        <dbReference type="RuleBase" id="RU003968"/>
    </source>
</evidence>
<dbReference type="SUPFAM" id="SSF51905">
    <property type="entry name" value="FAD/NAD(P)-binding domain"/>
    <property type="match status" value="1"/>
</dbReference>
<keyword evidence="13" id="KW-1185">Reference proteome</keyword>
<evidence type="ECO:0000256" key="3">
    <source>
        <dbReference type="ARBA" id="ARBA00022630"/>
    </source>
</evidence>
<dbReference type="PROSITE" id="PS00623">
    <property type="entry name" value="GMC_OXRED_1"/>
    <property type="match status" value="1"/>
</dbReference>
<dbReference type="UniPathway" id="UPA00529">
    <property type="reaction ID" value="UER00385"/>
</dbReference>
<dbReference type="EMBL" id="CP000851">
    <property type="protein sequence ID" value="ABV86334.1"/>
    <property type="molecule type" value="Genomic_DNA"/>
</dbReference>
<dbReference type="EC" id="1.1.99.1" evidence="6 9"/>
<dbReference type="PANTHER" id="PTHR11552:SF147">
    <property type="entry name" value="CHOLINE DEHYDROGENASE, MITOCHONDRIAL"/>
    <property type="match status" value="1"/>
</dbReference>
<evidence type="ECO:0000313" key="12">
    <source>
        <dbReference type="EMBL" id="ABV86334.1"/>
    </source>
</evidence>
<gene>
    <name evidence="12" type="ordered locus">Spea_1007</name>
</gene>
<feature type="domain" description="Glucose-methanol-choline oxidoreductase N-terminal" evidence="10">
    <location>
        <begin position="85"/>
        <end position="108"/>
    </location>
</feature>
<dbReference type="Proteomes" id="UP000002608">
    <property type="component" value="Chromosome"/>
</dbReference>
<feature type="binding site" evidence="7">
    <location>
        <begin position="95"/>
        <end position="98"/>
    </location>
    <ligand>
        <name>FAD</name>
        <dbReference type="ChEBI" id="CHEBI:57692"/>
    </ligand>
</feature>
<proteinExistence type="inferred from homology"/>
<dbReference type="SUPFAM" id="SSF54373">
    <property type="entry name" value="FAD-linked reductases, C-terminal domain"/>
    <property type="match status" value="1"/>
</dbReference>
<feature type="domain" description="Glucose-methanol-choline oxidoreductase N-terminal" evidence="11">
    <location>
        <begin position="263"/>
        <end position="277"/>
    </location>
</feature>
<reference evidence="12 13" key="1">
    <citation type="submission" date="2007-10" db="EMBL/GenBank/DDBJ databases">
        <title>Complete sequence of Shewanella pealeana ATCC 700345.</title>
        <authorList>
            <consortium name="US DOE Joint Genome Institute"/>
            <person name="Copeland A."/>
            <person name="Lucas S."/>
            <person name="Lapidus A."/>
            <person name="Barry K."/>
            <person name="Glavina del Rio T."/>
            <person name="Dalin E."/>
            <person name="Tice H."/>
            <person name="Pitluck S."/>
            <person name="Chertkov O."/>
            <person name="Brettin T."/>
            <person name="Bruce D."/>
            <person name="Detter J.C."/>
            <person name="Han C."/>
            <person name="Schmutz J."/>
            <person name="Larimer F."/>
            <person name="Land M."/>
            <person name="Hauser L."/>
            <person name="Kyrpides N."/>
            <person name="Kim E."/>
            <person name="Zhao J.-S.Z."/>
            <person name="Manno D."/>
            <person name="Hawari J."/>
            <person name="Richardson P."/>
        </authorList>
    </citation>
    <scope>NUCLEOTIDE SEQUENCE [LARGE SCALE GENOMIC DNA]</scope>
    <source>
        <strain evidence="13">ATCC 700345 / ANG-SQ1</strain>
    </source>
</reference>
<evidence type="ECO:0000256" key="9">
    <source>
        <dbReference type="RuleBase" id="RU003969"/>
    </source>
</evidence>
<evidence type="ECO:0000256" key="4">
    <source>
        <dbReference type="ARBA" id="ARBA00022827"/>
    </source>
</evidence>
<dbReference type="GO" id="GO:0016020">
    <property type="term" value="C:membrane"/>
    <property type="evidence" value="ECO:0007669"/>
    <property type="project" value="TreeGrafter"/>
</dbReference>
<dbReference type="KEGG" id="spl:Spea_1007"/>
<comment type="pathway">
    <text evidence="9">Amine and polyamine biosynthesis; betaine biosynthesis via choline pathway; betaine aldehyde from choline (cytochrome c reductase route): step 1/1.</text>
</comment>
<keyword evidence="3 8" id="KW-0285">Flavoprotein</keyword>
<dbReference type="Gene3D" id="3.30.560.10">
    <property type="entry name" value="Glucose Oxidase, domain 3"/>
    <property type="match status" value="1"/>
</dbReference>
<comment type="similarity">
    <text evidence="2 8">Belongs to the GMC oxidoreductase family.</text>
</comment>
<dbReference type="PROSITE" id="PS00624">
    <property type="entry name" value="GMC_OXRED_2"/>
    <property type="match status" value="1"/>
</dbReference>
<evidence type="ECO:0000256" key="5">
    <source>
        <dbReference type="ARBA" id="ARBA00023002"/>
    </source>
</evidence>
<dbReference type="HOGENOM" id="CLU_002865_7_1_6"/>
<dbReference type="PANTHER" id="PTHR11552">
    <property type="entry name" value="GLUCOSE-METHANOL-CHOLINE GMC OXIDOREDUCTASE"/>
    <property type="match status" value="1"/>
</dbReference>
<dbReference type="Pfam" id="PF00732">
    <property type="entry name" value="GMC_oxred_N"/>
    <property type="match status" value="1"/>
</dbReference>
<dbReference type="Pfam" id="PF05199">
    <property type="entry name" value="GMC_oxred_C"/>
    <property type="match status" value="1"/>
</dbReference>
<comment type="catalytic activity">
    <reaction evidence="9">
        <text>choline + A = betaine aldehyde + AH2</text>
        <dbReference type="Rhea" id="RHEA:17433"/>
        <dbReference type="ChEBI" id="CHEBI:13193"/>
        <dbReference type="ChEBI" id="CHEBI:15354"/>
        <dbReference type="ChEBI" id="CHEBI:15710"/>
        <dbReference type="ChEBI" id="CHEBI:17499"/>
        <dbReference type="EC" id="1.1.99.1"/>
    </reaction>
</comment>
<name>A8H197_SHEPA</name>
<dbReference type="GO" id="GO:0050660">
    <property type="term" value="F:flavin adenine dinucleotide binding"/>
    <property type="evidence" value="ECO:0007669"/>
    <property type="project" value="InterPro"/>
</dbReference>
<dbReference type="NCBIfam" id="NF002550">
    <property type="entry name" value="PRK02106.1"/>
    <property type="match status" value="1"/>
</dbReference>
<dbReference type="InterPro" id="IPR000172">
    <property type="entry name" value="GMC_OxRdtase_N"/>
</dbReference>
<comment type="cofactor">
    <cofactor evidence="1 7">
        <name>FAD</name>
        <dbReference type="ChEBI" id="CHEBI:57692"/>
    </cofactor>
</comment>
<dbReference type="RefSeq" id="WP_012154267.1">
    <property type="nucleotide sequence ID" value="NC_009901.1"/>
</dbReference>
<dbReference type="STRING" id="398579.Spea_1007"/>
<dbReference type="NCBIfam" id="TIGR01810">
    <property type="entry name" value="betA"/>
    <property type="match status" value="1"/>
</dbReference>
<evidence type="ECO:0000256" key="2">
    <source>
        <dbReference type="ARBA" id="ARBA00010790"/>
    </source>
</evidence>
<evidence type="ECO:0000313" key="13">
    <source>
        <dbReference type="Proteomes" id="UP000002608"/>
    </source>
</evidence>
<evidence type="ECO:0000259" key="10">
    <source>
        <dbReference type="PROSITE" id="PS00623"/>
    </source>
</evidence>
<dbReference type="PIRSF" id="PIRSF000137">
    <property type="entry name" value="Alcohol_oxidase"/>
    <property type="match status" value="1"/>
</dbReference>
<sequence length="565" mass="62240">MTATNPQYDYIIVGAGSAGCVLANRLSADSNNRVLLLETGGSDKSIFIQMPTALSIPMNTKKYAWQFETDAEPYLDNRRMHCPRGKVLGGSSSINGMVYVRGHARDFDEWQEHGAKNWDYAHCLPYFKKAESWAFGEDEYRSVDGPLGVNNGNQMKNPLYKAFVAAGVDAGYLATNDYNGAQQEGFGPMHMTVKNGVRWSTANAYLRPAMKRENLTVITHAQVHKILFSTKQGEANKAVGVRFERKGKMLEVNANKEVVLSAGSIGSPHILQLSGIGAADTLGKAGIEQIHELPGVGENLQDHLEFYFQFKCLKPISLNGKLDPLNKLFIGTRWILNKSGLGATNHFESCGFIRSKAGLEWPDLQYHFLPAAMRYDGKEAFAGHGFQVHIGHNKPKSRGSVKVVSDDPKQAPSILFNYLSHQDDIEGFRACVRLTREIINQPALDEFRGEEIQPGSSVETDEQIDSFVRSAVESAYHPSCTCKMGEDAMAVVDSDTRVHGIQGLRVVDSSIFPTIPNGNLNSPTIMLAERAADLILGNTPLAPSAAEVVVSQDWQQQQRQRPPAR</sequence>
<evidence type="ECO:0000256" key="1">
    <source>
        <dbReference type="ARBA" id="ARBA00001974"/>
    </source>
</evidence>
<dbReference type="InterPro" id="IPR012132">
    <property type="entry name" value="GMC_OxRdtase"/>
</dbReference>
<dbReference type="AlphaFoldDB" id="A8H197"/>
<protein>
    <recommendedName>
        <fullName evidence="6 9">Choline dehydrogenase</fullName>
        <ecNumber evidence="6 9">1.1.99.1</ecNumber>
    </recommendedName>
</protein>
<keyword evidence="4 7" id="KW-0274">FAD</keyword>
<evidence type="ECO:0000259" key="11">
    <source>
        <dbReference type="PROSITE" id="PS00624"/>
    </source>
</evidence>
<dbReference type="InterPro" id="IPR036188">
    <property type="entry name" value="FAD/NAD-bd_sf"/>
</dbReference>
<accession>A8H197</accession>
<dbReference type="GO" id="GO:0019285">
    <property type="term" value="P:glycine betaine biosynthetic process from choline"/>
    <property type="evidence" value="ECO:0007669"/>
    <property type="project" value="UniProtKB-UniRule"/>
</dbReference>
<organism evidence="12 13">
    <name type="scientific">Shewanella pealeana (strain ATCC 700345 / ANG-SQ1)</name>
    <dbReference type="NCBI Taxonomy" id="398579"/>
    <lineage>
        <taxon>Bacteria</taxon>
        <taxon>Pseudomonadati</taxon>
        <taxon>Pseudomonadota</taxon>
        <taxon>Gammaproteobacteria</taxon>
        <taxon>Alteromonadales</taxon>
        <taxon>Shewanellaceae</taxon>
        <taxon>Shewanella</taxon>
    </lineage>
</organism>
<dbReference type="OrthoDB" id="9785276at2"/>